<accession>A0A1D9FUH3</accession>
<reference evidence="3" key="1">
    <citation type="submission" date="2016-10" db="EMBL/GenBank/DDBJ databases">
        <title>Comparative genomics uncovers the prolific and rare metabolic potential of the cyanobacterial genus Moorea.</title>
        <authorList>
            <person name="Leao T."/>
            <person name="Castelao G."/>
            <person name="Korobeynikov A."/>
            <person name="Monroe E.A."/>
            <person name="Podell S."/>
            <person name="Glukhov E."/>
            <person name="Allen E."/>
            <person name="Gerwick W.H."/>
            <person name="Gerwick L."/>
        </authorList>
    </citation>
    <scope>NUCLEOTIDE SEQUENCE [LARGE SCALE GENOMIC DNA]</scope>
    <source>
        <strain evidence="3">JHB</strain>
    </source>
</reference>
<keyword evidence="1" id="KW-0472">Membrane</keyword>
<keyword evidence="1" id="KW-1133">Transmembrane helix</keyword>
<name>A0A1D9FUH3_MOOP1</name>
<evidence type="ECO:0000313" key="2">
    <source>
        <dbReference type="EMBL" id="AOY78914.1"/>
    </source>
</evidence>
<dbReference type="EMBL" id="CP017708">
    <property type="protein sequence ID" value="AOY78914.1"/>
    <property type="molecule type" value="Genomic_DNA"/>
</dbReference>
<organism evidence="2 3">
    <name type="scientific">Moorena producens (strain JHB)</name>
    <dbReference type="NCBI Taxonomy" id="1454205"/>
    <lineage>
        <taxon>Bacteria</taxon>
        <taxon>Bacillati</taxon>
        <taxon>Cyanobacteriota</taxon>
        <taxon>Cyanophyceae</taxon>
        <taxon>Coleofasciculales</taxon>
        <taxon>Coleofasciculaceae</taxon>
        <taxon>Moorena</taxon>
    </lineage>
</organism>
<protein>
    <submittedName>
        <fullName evidence="2">Uncharacterized protein</fullName>
    </submittedName>
</protein>
<evidence type="ECO:0000313" key="3">
    <source>
        <dbReference type="Proteomes" id="UP000176944"/>
    </source>
</evidence>
<feature type="transmembrane region" description="Helical" evidence="1">
    <location>
        <begin position="31"/>
        <end position="56"/>
    </location>
</feature>
<keyword evidence="1" id="KW-0812">Transmembrane</keyword>
<proteinExistence type="predicted"/>
<dbReference type="AlphaFoldDB" id="A0A1D9FUH3"/>
<gene>
    <name evidence="2" type="ORF">BJP36_02365</name>
</gene>
<evidence type="ECO:0000256" key="1">
    <source>
        <dbReference type="SAM" id="Phobius"/>
    </source>
</evidence>
<sequence length="62" mass="6605">MRLRHKINGEDNFGVESQKDVLEIVNTFTGALTLMLAALMLAAIAGISLLVGGIGVMNMMLT</sequence>
<dbReference type="Proteomes" id="UP000176944">
    <property type="component" value="Chromosome"/>
</dbReference>